<dbReference type="RefSeq" id="WP_398274579.1">
    <property type="nucleotide sequence ID" value="NZ_JBITLV010000001.1"/>
</dbReference>
<reference evidence="3 4" key="1">
    <citation type="submission" date="2024-10" db="EMBL/GenBank/DDBJ databases">
        <title>The Natural Products Discovery Center: Release of the First 8490 Sequenced Strains for Exploring Actinobacteria Biosynthetic Diversity.</title>
        <authorList>
            <person name="Kalkreuter E."/>
            <person name="Kautsar S.A."/>
            <person name="Yang D."/>
            <person name="Bader C.D."/>
            <person name="Teijaro C.N."/>
            <person name="Fluegel L."/>
            <person name="Davis C.M."/>
            <person name="Simpson J.R."/>
            <person name="Lauterbach L."/>
            <person name="Steele A.D."/>
            <person name="Gui C."/>
            <person name="Meng S."/>
            <person name="Li G."/>
            <person name="Viehrig K."/>
            <person name="Ye F."/>
            <person name="Su P."/>
            <person name="Kiefer A.F."/>
            <person name="Nichols A."/>
            <person name="Cepeda A.J."/>
            <person name="Yan W."/>
            <person name="Fan B."/>
            <person name="Jiang Y."/>
            <person name="Adhikari A."/>
            <person name="Zheng C.-J."/>
            <person name="Schuster L."/>
            <person name="Cowan T.M."/>
            <person name="Smanski M.J."/>
            <person name="Chevrette M.G."/>
            <person name="De Carvalho L.P.S."/>
            <person name="Shen B."/>
        </authorList>
    </citation>
    <scope>NUCLEOTIDE SEQUENCE [LARGE SCALE GENOMIC DNA]</scope>
    <source>
        <strain evidence="3 4">NPDC049639</strain>
    </source>
</reference>
<evidence type="ECO:0000313" key="4">
    <source>
        <dbReference type="Proteomes" id="UP001612915"/>
    </source>
</evidence>
<keyword evidence="1 3" id="KW-0378">Hydrolase</keyword>
<dbReference type="GO" id="GO:0016787">
    <property type="term" value="F:hydrolase activity"/>
    <property type="evidence" value="ECO:0007669"/>
    <property type="project" value="UniProtKB-KW"/>
</dbReference>
<dbReference type="InterPro" id="IPR029058">
    <property type="entry name" value="AB_hydrolase_fold"/>
</dbReference>
<keyword evidence="4" id="KW-1185">Reference proteome</keyword>
<evidence type="ECO:0000313" key="3">
    <source>
        <dbReference type="EMBL" id="MFI7585897.1"/>
    </source>
</evidence>
<evidence type="ECO:0000259" key="2">
    <source>
        <dbReference type="Pfam" id="PF20434"/>
    </source>
</evidence>
<dbReference type="EMBL" id="JBITLV010000001">
    <property type="protein sequence ID" value="MFI7585897.1"/>
    <property type="molecule type" value="Genomic_DNA"/>
</dbReference>
<dbReference type="InterPro" id="IPR050300">
    <property type="entry name" value="GDXG_lipolytic_enzyme"/>
</dbReference>
<comment type="caution">
    <text evidence="3">The sequence shown here is derived from an EMBL/GenBank/DDBJ whole genome shotgun (WGS) entry which is preliminary data.</text>
</comment>
<name>A0ABW8AHR4_9ACTN</name>
<protein>
    <submittedName>
        <fullName evidence="3">Alpha/beta hydrolase</fullName>
    </submittedName>
</protein>
<dbReference type="Gene3D" id="3.40.50.1820">
    <property type="entry name" value="alpha/beta hydrolase"/>
    <property type="match status" value="1"/>
</dbReference>
<feature type="domain" description="BD-FAE-like" evidence="2">
    <location>
        <begin position="88"/>
        <end position="184"/>
    </location>
</feature>
<dbReference type="SUPFAM" id="SSF53474">
    <property type="entry name" value="alpha/beta-Hydrolases"/>
    <property type="match status" value="1"/>
</dbReference>
<accession>A0ABW8AHR4</accession>
<dbReference type="Pfam" id="PF20434">
    <property type="entry name" value="BD-FAE"/>
    <property type="match status" value="1"/>
</dbReference>
<evidence type="ECO:0000256" key="1">
    <source>
        <dbReference type="ARBA" id="ARBA00022801"/>
    </source>
</evidence>
<dbReference type="PANTHER" id="PTHR48081">
    <property type="entry name" value="AB HYDROLASE SUPERFAMILY PROTEIN C4A8.06C"/>
    <property type="match status" value="1"/>
</dbReference>
<gene>
    <name evidence="3" type="ORF">ACIB24_02335</name>
</gene>
<sequence length="307" mass="32159">MADTIRRGAAHHGRTGALLALSLLIVILAVSLLEPGWAHGADDGSNSAFAGDDPNATAAATATPVTVQYGKDARQYYLAWIPPQPTTRTAVVVVHGGYWIGGSPTSVSGLNKKLYADGIPSFSVGYRLAEEAKWPAQRTDVLAAMSDIKSKADSYAISPRRVALIGSSAGGHIALAIASTEGAKATCAAISYSAPTSIDLAQSDAGGDARRDRLATAAQRLAPTVKQKKTANLPVSPSSSDAPALLFAGQREWLPYVNSSLYVNAYKGTGLAVQPVILSAVSEHAQAYALNMPLVWRMTTKFLDEHC</sequence>
<dbReference type="InterPro" id="IPR049492">
    <property type="entry name" value="BD-FAE-like_dom"/>
</dbReference>
<dbReference type="Proteomes" id="UP001612915">
    <property type="component" value="Unassembled WGS sequence"/>
</dbReference>
<proteinExistence type="predicted"/>
<organism evidence="3 4">
    <name type="scientific">Spongisporangium articulatum</name>
    <dbReference type="NCBI Taxonomy" id="3362603"/>
    <lineage>
        <taxon>Bacteria</taxon>
        <taxon>Bacillati</taxon>
        <taxon>Actinomycetota</taxon>
        <taxon>Actinomycetes</taxon>
        <taxon>Kineosporiales</taxon>
        <taxon>Kineosporiaceae</taxon>
        <taxon>Spongisporangium</taxon>
    </lineage>
</organism>